<feature type="transmembrane region" description="Helical" evidence="5">
    <location>
        <begin position="190"/>
        <end position="212"/>
    </location>
</feature>
<dbReference type="PANTHER" id="PTHR21191">
    <property type="entry name" value="AQUAPORIN"/>
    <property type="match status" value="1"/>
</dbReference>
<dbReference type="SUPFAM" id="SSF81338">
    <property type="entry name" value="Aquaporin-like"/>
    <property type="match status" value="1"/>
</dbReference>
<dbReference type="EMBL" id="JABEBT010000052">
    <property type="protein sequence ID" value="KAF7634725.1"/>
    <property type="molecule type" value="Genomic_DNA"/>
</dbReference>
<comment type="subcellular location">
    <subcellularLocation>
        <location evidence="1">Membrane</location>
        <topology evidence="1">Multi-pass membrane protein</topology>
    </subcellularLocation>
</comment>
<comment type="caution">
    <text evidence="6">The sequence shown here is derived from an EMBL/GenBank/DDBJ whole genome shotgun (WGS) entry which is preliminary data.</text>
</comment>
<dbReference type="Proteomes" id="UP000605970">
    <property type="component" value="Unassembled WGS sequence"/>
</dbReference>
<keyword evidence="7" id="KW-1185">Reference proteome</keyword>
<feature type="transmembrane region" description="Helical" evidence="5">
    <location>
        <begin position="46"/>
        <end position="66"/>
    </location>
</feature>
<dbReference type="InterPro" id="IPR023271">
    <property type="entry name" value="Aquaporin-like"/>
</dbReference>
<dbReference type="AlphaFoldDB" id="A0A8S9ZN48"/>
<evidence type="ECO:0000256" key="4">
    <source>
        <dbReference type="ARBA" id="ARBA00023136"/>
    </source>
</evidence>
<dbReference type="GO" id="GO:0005737">
    <property type="term" value="C:cytoplasm"/>
    <property type="evidence" value="ECO:0007669"/>
    <property type="project" value="TreeGrafter"/>
</dbReference>
<evidence type="ECO:0008006" key="8">
    <source>
        <dbReference type="Google" id="ProtNLM"/>
    </source>
</evidence>
<name>A0A8S9ZN48_9BILA</name>
<gene>
    <name evidence="6" type="ORF">Mgra_00005873</name>
</gene>
<protein>
    <recommendedName>
        <fullName evidence="8">Aquaporin</fullName>
    </recommendedName>
</protein>
<reference evidence="6" key="1">
    <citation type="journal article" date="2020" name="Ecol. Evol.">
        <title>Genome structure and content of the rice root-knot nematode (Meloidogyne graminicola).</title>
        <authorList>
            <person name="Phan N.T."/>
            <person name="Danchin E.G.J."/>
            <person name="Klopp C."/>
            <person name="Perfus-Barbeoch L."/>
            <person name="Kozlowski D.K."/>
            <person name="Koutsovoulos G.D."/>
            <person name="Lopez-Roques C."/>
            <person name="Bouchez O."/>
            <person name="Zahm M."/>
            <person name="Besnard G."/>
            <person name="Bellafiore S."/>
        </authorList>
    </citation>
    <scope>NUCLEOTIDE SEQUENCE</scope>
    <source>
        <strain evidence="6">VN-18</strain>
    </source>
</reference>
<dbReference type="GO" id="GO:0015267">
    <property type="term" value="F:channel activity"/>
    <property type="evidence" value="ECO:0007669"/>
    <property type="project" value="TreeGrafter"/>
</dbReference>
<evidence type="ECO:0000313" key="7">
    <source>
        <dbReference type="Proteomes" id="UP000605970"/>
    </source>
</evidence>
<proteinExistence type="predicted"/>
<dbReference type="InterPro" id="IPR051883">
    <property type="entry name" value="AQP11/12_channel"/>
</dbReference>
<feature type="transmembrane region" description="Helical" evidence="5">
    <location>
        <begin position="6"/>
        <end position="25"/>
    </location>
</feature>
<dbReference type="OrthoDB" id="1580043at2759"/>
<sequence length="271" mass="31421">MYLWIASLFFYIFIFLFCELLRLITQKLLLQLCAPMFDVNFVMENYGLSGVFLEICFIEFVNSFLLRRAHADPCSLVSLFFNSDNVFILFWFFLFYSVQFLLCFSCFYNYINEHHSLRIASYLLATQFAAGYFSYLLSKTFFSLSVFILNIWKHLKKIVATIYGSAVEAFGLLGGKMAEYFINDNLINENFITLTLSIISGLITILGINLTGMYANPIVAWALTFNCGEVTHVAHFIVYWFAPLSAFFLSKWVFVDEQVLKVTPQNEKKNE</sequence>
<organism evidence="6 7">
    <name type="scientific">Meloidogyne graminicola</name>
    <dbReference type="NCBI Taxonomy" id="189291"/>
    <lineage>
        <taxon>Eukaryota</taxon>
        <taxon>Metazoa</taxon>
        <taxon>Ecdysozoa</taxon>
        <taxon>Nematoda</taxon>
        <taxon>Chromadorea</taxon>
        <taxon>Rhabditida</taxon>
        <taxon>Tylenchina</taxon>
        <taxon>Tylenchomorpha</taxon>
        <taxon>Tylenchoidea</taxon>
        <taxon>Meloidogynidae</taxon>
        <taxon>Meloidogyninae</taxon>
        <taxon>Meloidogyne</taxon>
    </lineage>
</organism>
<evidence type="ECO:0000256" key="5">
    <source>
        <dbReference type="SAM" id="Phobius"/>
    </source>
</evidence>
<evidence type="ECO:0000313" key="6">
    <source>
        <dbReference type="EMBL" id="KAF7634725.1"/>
    </source>
</evidence>
<dbReference type="PANTHER" id="PTHR21191:SF15">
    <property type="entry name" value="AQUAPORIN"/>
    <property type="match status" value="1"/>
</dbReference>
<feature type="transmembrane region" description="Helical" evidence="5">
    <location>
        <begin position="86"/>
        <end position="111"/>
    </location>
</feature>
<evidence type="ECO:0000256" key="1">
    <source>
        <dbReference type="ARBA" id="ARBA00004141"/>
    </source>
</evidence>
<keyword evidence="2 5" id="KW-0812">Transmembrane</keyword>
<keyword evidence="3 5" id="KW-1133">Transmembrane helix</keyword>
<dbReference type="GO" id="GO:0016020">
    <property type="term" value="C:membrane"/>
    <property type="evidence" value="ECO:0007669"/>
    <property type="project" value="UniProtKB-SubCell"/>
</dbReference>
<evidence type="ECO:0000256" key="2">
    <source>
        <dbReference type="ARBA" id="ARBA00022692"/>
    </source>
</evidence>
<feature type="transmembrane region" description="Helical" evidence="5">
    <location>
        <begin position="132"/>
        <end position="152"/>
    </location>
</feature>
<evidence type="ECO:0000256" key="3">
    <source>
        <dbReference type="ARBA" id="ARBA00022989"/>
    </source>
</evidence>
<keyword evidence="4 5" id="KW-0472">Membrane</keyword>
<accession>A0A8S9ZN48</accession>